<keyword evidence="5" id="KW-1185">Reference proteome</keyword>
<feature type="compositionally biased region" description="Acidic residues" evidence="1">
    <location>
        <begin position="122"/>
        <end position="136"/>
    </location>
</feature>
<evidence type="ECO:0000256" key="1">
    <source>
        <dbReference type="SAM" id="MobiDB-lite"/>
    </source>
</evidence>
<dbReference type="AlphaFoldDB" id="A0A2T1KC26"/>
<dbReference type="Gene3D" id="1.10.101.10">
    <property type="entry name" value="PGBD-like superfamily/PGBD"/>
    <property type="match status" value="1"/>
</dbReference>
<sequence>MSTTNAFSNPLRKVALAAGTLALLVTTSLAQANDVVALKHALYGAGYDIENVGPVLDDTTRAELERFQREQGLEPSGVLNEPTERALGLISVQQAAGASDQPAAASAPLAAAGAAEPQAADEAVEEEEEDSGWSLW</sequence>
<evidence type="ECO:0000313" key="4">
    <source>
        <dbReference type="EMBL" id="PSF07323.1"/>
    </source>
</evidence>
<protein>
    <submittedName>
        <fullName evidence="4">Peptidoglycan-binding protein</fullName>
    </submittedName>
</protein>
<dbReference type="Pfam" id="PF01471">
    <property type="entry name" value="PG_binding_1"/>
    <property type="match status" value="1"/>
</dbReference>
<accession>A0A2T1KC26</accession>
<feature type="region of interest" description="Disordered" evidence="1">
    <location>
        <begin position="101"/>
        <end position="136"/>
    </location>
</feature>
<dbReference type="OrthoDB" id="6372160at2"/>
<feature type="domain" description="Peptidoglycan binding-like" evidence="3">
    <location>
        <begin position="32"/>
        <end position="87"/>
    </location>
</feature>
<dbReference type="Proteomes" id="UP000238385">
    <property type="component" value="Unassembled WGS sequence"/>
</dbReference>
<dbReference type="InterPro" id="IPR002477">
    <property type="entry name" value="Peptidoglycan-bd-like"/>
</dbReference>
<dbReference type="InterPro" id="IPR036365">
    <property type="entry name" value="PGBD-like_sf"/>
</dbReference>
<proteinExistence type="predicted"/>
<dbReference type="EMBL" id="PXNN01000016">
    <property type="protein sequence ID" value="PSF07323.1"/>
    <property type="molecule type" value="Genomic_DNA"/>
</dbReference>
<feature type="compositionally biased region" description="Low complexity" evidence="1">
    <location>
        <begin position="101"/>
        <end position="121"/>
    </location>
</feature>
<name>A0A2T1KC26_9GAMM</name>
<gene>
    <name evidence="4" type="ORF">C7H08_12710</name>
</gene>
<dbReference type="InterPro" id="IPR036366">
    <property type="entry name" value="PGBDSf"/>
</dbReference>
<dbReference type="RefSeq" id="WP_106672486.1">
    <property type="nucleotide sequence ID" value="NZ_BMFE01000004.1"/>
</dbReference>
<evidence type="ECO:0000259" key="3">
    <source>
        <dbReference type="Pfam" id="PF01471"/>
    </source>
</evidence>
<feature type="chain" id="PRO_5015786629" evidence="2">
    <location>
        <begin position="33"/>
        <end position="136"/>
    </location>
</feature>
<keyword evidence="2" id="KW-0732">Signal</keyword>
<organism evidence="4 5">
    <name type="scientific">Marinobacter halophilus</name>
    <dbReference type="NCBI Taxonomy" id="1323740"/>
    <lineage>
        <taxon>Bacteria</taxon>
        <taxon>Pseudomonadati</taxon>
        <taxon>Pseudomonadota</taxon>
        <taxon>Gammaproteobacteria</taxon>
        <taxon>Pseudomonadales</taxon>
        <taxon>Marinobacteraceae</taxon>
        <taxon>Marinobacter</taxon>
    </lineage>
</organism>
<reference evidence="4 5" key="1">
    <citation type="submission" date="2018-03" db="EMBL/GenBank/DDBJ databases">
        <title>Marinobacter brunus sp. nov., a marine bacterium of Gamma-proteobacteria isolated from the surface seawater of the South China Sea.</title>
        <authorList>
            <person name="Cheng H."/>
            <person name="Wu Y.-H."/>
            <person name="Xamxidin M."/>
            <person name="Xu X.-W."/>
        </authorList>
    </citation>
    <scope>NUCLEOTIDE SEQUENCE [LARGE SCALE GENOMIC DNA]</scope>
    <source>
        <strain evidence="4 5">JCM 30472</strain>
    </source>
</reference>
<evidence type="ECO:0000256" key="2">
    <source>
        <dbReference type="SAM" id="SignalP"/>
    </source>
</evidence>
<feature type="signal peptide" evidence="2">
    <location>
        <begin position="1"/>
        <end position="32"/>
    </location>
</feature>
<evidence type="ECO:0000313" key="5">
    <source>
        <dbReference type="Proteomes" id="UP000238385"/>
    </source>
</evidence>
<comment type="caution">
    <text evidence="4">The sequence shown here is derived from an EMBL/GenBank/DDBJ whole genome shotgun (WGS) entry which is preliminary data.</text>
</comment>
<dbReference type="SUPFAM" id="SSF47090">
    <property type="entry name" value="PGBD-like"/>
    <property type="match status" value="1"/>
</dbReference>